<dbReference type="Pfam" id="PF13280">
    <property type="entry name" value="WYL"/>
    <property type="match status" value="1"/>
</dbReference>
<dbReference type="PROSITE" id="PS52050">
    <property type="entry name" value="WYL"/>
    <property type="match status" value="1"/>
</dbReference>
<dbReference type="EMBL" id="FLUL01000001">
    <property type="protein sequence ID" value="SBW08369.1"/>
    <property type="molecule type" value="Genomic_DNA"/>
</dbReference>
<accession>A0A212K9F4</accession>
<dbReference type="InterPro" id="IPR026881">
    <property type="entry name" value="WYL_dom"/>
</dbReference>
<feature type="domain" description="WYL" evidence="1">
    <location>
        <begin position="121"/>
        <end position="182"/>
    </location>
</feature>
<dbReference type="RefSeq" id="WP_296952085.1">
    <property type="nucleotide sequence ID" value="NZ_LT599021.1"/>
</dbReference>
<proteinExistence type="predicted"/>
<reference evidence="2" key="1">
    <citation type="submission" date="2016-04" db="EMBL/GenBank/DDBJ databases">
        <authorList>
            <person name="Evans L.H."/>
            <person name="Alamgir A."/>
            <person name="Owens N."/>
            <person name="Weber N.D."/>
            <person name="Virtaneva K."/>
            <person name="Barbian K."/>
            <person name="Babar A."/>
            <person name="Rosenke K."/>
        </authorList>
    </citation>
    <scope>NUCLEOTIDE SEQUENCE</scope>
    <source>
        <strain evidence="2">86-2</strain>
    </source>
</reference>
<organism evidence="2">
    <name type="scientific">uncultured Dysgonomonas sp</name>
    <dbReference type="NCBI Taxonomy" id="206096"/>
    <lineage>
        <taxon>Bacteria</taxon>
        <taxon>Pseudomonadati</taxon>
        <taxon>Bacteroidota</taxon>
        <taxon>Bacteroidia</taxon>
        <taxon>Bacteroidales</taxon>
        <taxon>Dysgonomonadaceae</taxon>
        <taxon>Dysgonomonas</taxon>
        <taxon>environmental samples</taxon>
    </lineage>
</organism>
<evidence type="ECO:0000259" key="1">
    <source>
        <dbReference type="Pfam" id="PF13280"/>
    </source>
</evidence>
<dbReference type="PANTHER" id="PTHR34580">
    <property type="match status" value="1"/>
</dbReference>
<dbReference type="InterPro" id="IPR051534">
    <property type="entry name" value="CBASS_pafABC_assoc_protein"/>
</dbReference>
<evidence type="ECO:0000313" key="2">
    <source>
        <dbReference type="EMBL" id="SBW08369.1"/>
    </source>
</evidence>
<sequence>MIFKYKFCIWLVDTLLLNLQGLTISDIQQKWKNSSYNPDGGLLTERSFHRYRNETESLFNIDIICEKSNGGVYKILSTEELDKNIAIQWLISGLRISSLGELCQKHQSLILESVPLGVQRLQIIMDAIDQEKSLILTYKSHYSDPKEYLFIPVFVRLFKQRWYVIGADVKKDRCITFSLERIITTSIVEDKFKLSKELAKTLNPKTYFTHCYGIIRQYDPIRIRFRAFFPQNLYLKDAPIHESQDLIDETEDYSDFEIYVRPTYDLKQELLWNRDKLAVLAPESFRLDMIHILEATLDGYKTGKNFAIDE</sequence>
<name>A0A212K9F4_9BACT</name>
<gene>
    <name evidence="2" type="ORF">KL86DYS2_13357</name>
</gene>
<dbReference type="AlphaFoldDB" id="A0A212K9F4"/>
<dbReference type="PANTHER" id="PTHR34580:SF9">
    <property type="entry name" value="SLL5097 PROTEIN"/>
    <property type="match status" value="1"/>
</dbReference>
<protein>
    <recommendedName>
        <fullName evidence="1">WYL domain-containing protein</fullName>
    </recommendedName>
</protein>